<protein>
    <submittedName>
        <fullName evidence="2">Uncharacterized protein</fullName>
    </submittedName>
</protein>
<feature type="region of interest" description="Disordered" evidence="1">
    <location>
        <begin position="1205"/>
        <end position="1268"/>
    </location>
</feature>
<feature type="region of interest" description="Disordered" evidence="1">
    <location>
        <begin position="485"/>
        <end position="511"/>
    </location>
</feature>
<feature type="compositionally biased region" description="Acidic residues" evidence="1">
    <location>
        <begin position="62"/>
        <end position="72"/>
    </location>
</feature>
<feature type="compositionally biased region" description="Basic and acidic residues" evidence="1">
    <location>
        <begin position="1330"/>
        <end position="1339"/>
    </location>
</feature>
<feature type="compositionally biased region" description="Basic and acidic residues" evidence="1">
    <location>
        <begin position="73"/>
        <end position="90"/>
    </location>
</feature>
<dbReference type="Proteomes" id="UP000053105">
    <property type="component" value="Unassembled WGS sequence"/>
</dbReference>
<feature type="compositionally biased region" description="Basic and acidic residues" evidence="1">
    <location>
        <begin position="1212"/>
        <end position="1232"/>
    </location>
</feature>
<evidence type="ECO:0000313" key="3">
    <source>
        <dbReference type="Proteomes" id="UP000053105"/>
    </source>
</evidence>
<feature type="region of interest" description="Disordered" evidence="1">
    <location>
        <begin position="1289"/>
        <end position="1339"/>
    </location>
</feature>
<feature type="region of interest" description="Disordered" evidence="1">
    <location>
        <begin position="698"/>
        <end position="935"/>
    </location>
</feature>
<accession>A0A0N0BE39</accession>
<feature type="region of interest" description="Disordered" evidence="1">
    <location>
        <begin position="1"/>
        <end position="113"/>
    </location>
</feature>
<dbReference type="EMBL" id="KQ435848">
    <property type="protein sequence ID" value="KOX71014.1"/>
    <property type="molecule type" value="Genomic_DNA"/>
</dbReference>
<sequence length="1339" mass="152960">MREPFFKEQRRKNVQRVRTLFSPPLQAASRERRNNASNVTAEDDAIGRDSRERTGTKRAEGEDYEGEDEYEDELKAVAESHEAMSRDDTRNSNASTAASAGLAGEASPVAKNFDSREVITVNSSDEDVAQRRDTVFPQTTVEAIFQACGRTKEEGERAFLTSVPPRERERKWRSEGKLSLQSKFYTVHRYPGVCGLLRSNGVAELLKYKKERNSSQSEGSRAKTKRVPTVKKELSTQKEILIGSNETQVPKSLVPPEDPANPRNEETDAIQRRNVESNRSIESEGPEYSERSRGEGEIVGHNRYSESEANGPKKLDKRQETILQDLKSYLLTEYATEEEQRQKLRELGSAPGSDRAVNDFLGQLLREKFFENRGIARHPDCWRNPLQSFANTENELSRNELDPAKRGYESASTLSFPTTSESSNDSRKSRKKLKKKKKKPRHRFTASALTSVPATPPLLTTTETPWQTTPVQWRLVAERLFGPPWQQDLHGESEKTASPRYTVPQSPRGLPSIRELIEQNKLKSNGKSFPYDRKPILADEAAELGNQRPMRFGKVVARQPHREFANVYDRPSDPERVPDYDIPETYRRLRYNQLSPASREFLRRREEEYQGDFNVQSDGFPASEEYEPRSRDFALSKSWPDLSYGYNPPWRPEERPLLAVPSGKWSWRQPASNEASYWSQRGSFLPVEKSYWSVLDNEQEEAEQEAEAEKMWQQQRAQHTWNRDRPNWPVEKPVKVAPTWQQEERPAKLYDRDQANGAWEKSKNRSESNRSSAKQEKKEKVVLPQITMKTWNSLTSDPATWPHKLPGAKPWPKDENGKSYNPNADLVKKLGLDKQSDVGWSKEEAEKSNGEGKPKDEKQSRLFSSKEEEKLSPNEAPRHKSYDDRSNFSDYKTRSGESMKSWAMLSDSKGSKDDWMKTENMQGDDPGAWRRKYEGKNSWSEEAQALPKIQSVGAWVMAADQSTWKPYQIKPIEPAVDENNSRRWSSKPLERSNTKWTGKGSWPERANDSWMDHESSITLWPEEKANIPELWSEKSSKPGSWFAKTKGDNSDSWKVKGDWLSKPESTSWMSKMGDKNSWATRSGSWSTKSNESWTSKTNLDNVSKFNDDPWPAKAKEEDPADSWAKKSNEQNNWAAKGNELSPWQQKINDEWSYGKTSSTGAWPAKWKQFAYHRVTAMPISKPGTTADATSSKSKNAFVAVSAVSSPKYTGNEWRKNEDDPRSENGRADEQERTGNQVQVGLERPIYAWKKDTSLRNGPTKGNNSDPLENQLEALRQIDFWSYKENEVEKRLASTSTTTETTSKGPTNTSTTATVHRRGSLVAGNDNGLIETDRRTISMK</sequence>
<evidence type="ECO:0000256" key="1">
    <source>
        <dbReference type="SAM" id="MobiDB-lite"/>
    </source>
</evidence>
<feature type="region of interest" description="Disordered" evidence="1">
    <location>
        <begin position="1031"/>
        <end position="1143"/>
    </location>
</feature>
<feature type="compositionally biased region" description="Low complexity" evidence="1">
    <location>
        <begin position="91"/>
        <end position="107"/>
    </location>
</feature>
<keyword evidence="3" id="KW-1185">Reference proteome</keyword>
<feature type="compositionally biased region" description="Basic residues" evidence="1">
    <location>
        <begin position="428"/>
        <end position="444"/>
    </location>
</feature>
<feature type="region of interest" description="Disordered" evidence="1">
    <location>
        <begin position="209"/>
        <end position="317"/>
    </location>
</feature>
<feature type="compositionally biased region" description="Basic and acidic residues" evidence="1">
    <location>
        <begin position="1045"/>
        <end position="1061"/>
    </location>
</feature>
<feature type="compositionally biased region" description="Basic and acidic residues" evidence="1">
    <location>
        <begin position="826"/>
        <end position="897"/>
    </location>
</feature>
<feature type="compositionally biased region" description="Low complexity" evidence="1">
    <location>
        <begin position="449"/>
        <end position="466"/>
    </location>
</feature>
<feature type="region of interest" description="Disordered" evidence="1">
    <location>
        <begin position="976"/>
        <end position="1008"/>
    </location>
</feature>
<feature type="compositionally biased region" description="Polar residues" evidence="1">
    <location>
        <begin position="410"/>
        <end position="423"/>
    </location>
</feature>
<feature type="compositionally biased region" description="Basic and acidic residues" evidence="1">
    <location>
        <begin position="395"/>
        <end position="408"/>
    </location>
</feature>
<dbReference type="OrthoDB" id="6765325at2759"/>
<feature type="compositionally biased region" description="Basic and acidic residues" evidence="1">
    <location>
        <begin position="263"/>
        <end position="317"/>
    </location>
</feature>
<organism evidence="2 3">
    <name type="scientific">Melipona quadrifasciata</name>
    <dbReference type="NCBI Taxonomy" id="166423"/>
    <lineage>
        <taxon>Eukaryota</taxon>
        <taxon>Metazoa</taxon>
        <taxon>Ecdysozoa</taxon>
        <taxon>Arthropoda</taxon>
        <taxon>Hexapoda</taxon>
        <taxon>Insecta</taxon>
        <taxon>Pterygota</taxon>
        <taxon>Neoptera</taxon>
        <taxon>Endopterygota</taxon>
        <taxon>Hymenoptera</taxon>
        <taxon>Apocrita</taxon>
        <taxon>Aculeata</taxon>
        <taxon>Apoidea</taxon>
        <taxon>Anthophila</taxon>
        <taxon>Apidae</taxon>
        <taxon>Melipona</taxon>
    </lineage>
</organism>
<reference evidence="2 3" key="1">
    <citation type="submission" date="2015-07" db="EMBL/GenBank/DDBJ databases">
        <title>The genome of Melipona quadrifasciata.</title>
        <authorList>
            <person name="Pan H."/>
            <person name="Kapheim K."/>
        </authorList>
    </citation>
    <scope>NUCLEOTIDE SEQUENCE [LARGE SCALE GENOMIC DNA]</scope>
    <source>
        <strain evidence="2">0111107301</strain>
        <tissue evidence="2">Whole body</tissue>
    </source>
</reference>
<feature type="compositionally biased region" description="Basic and acidic residues" evidence="1">
    <location>
        <begin position="45"/>
        <end position="61"/>
    </location>
</feature>
<feature type="region of interest" description="Disordered" evidence="1">
    <location>
        <begin position="393"/>
        <end position="466"/>
    </location>
</feature>
<proteinExistence type="predicted"/>
<feature type="compositionally biased region" description="Polar residues" evidence="1">
    <location>
        <begin position="1077"/>
        <end position="1104"/>
    </location>
</feature>
<evidence type="ECO:0000313" key="2">
    <source>
        <dbReference type="EMBL" id="KOX71014.1"/>
    </source>
</evidence>
<name>A0A0N0BE39_9HYME</name>
<gene>
    <name evidence="2" type="ORF">WN51_03555</name>
</gene>
<feature type="compositionally biased region" description="Polar residues" evidence="1">
    <location>
        <begin position="1254"/>
        <end position="1267"/>
    </location>
</feature>
<feature type="compositionally biased region" description="Polar residues" evidence="1">
    <location>
        <begin position="787"/>
        <end position="798"/>
    </location>
</feature>
<feature type="compositionally biased region" description="Basic and acidic residues" evidence="1">
    <location>
        <begin position="742"/>
        <end position="781"/>
    </location>
</feature>
<feature type="compositionally biased region" description="Low complexity" evidence="1">
    <location>
        <begin position="1293"/>
        <end position="1313"/>
    </location>
</feature>
<feature type="compositionally biased region" description="Basic and acidic residues" evidence="1">
    <location>
        <begin position="1113"/>
        <end position="1128"/>
    </location>
</feature>